<dbReference type="AlphaFoldDB" id="A0A9N7U9Z0"/>
<organism evidence="8 9">
    <name type="scientific">Pleuronectes platessa</name>
    <name type="common">European plaice</name>
    <dbReference type="NCBI Taxonomy" id="8262"/>
    <lineage>
        <taxon>Eukaryota</taxon>
        <taxon>Metazoa</taxon>
        <taxon>Chordata</taxon>
        <taxon>Craniata</taxon>
        <taxon>Vertebrata</taxon>
        <taxon>Euteleostomi</taxon>
        <taxon>Actinopterygii</taxon>
        <taxon>Neopterygii</taxon>
        <taxon>Teleostei</taxon>
        <taxon>Neoteleostei</taxon>
        <taxon>Acanthomorphata</taxon>
        <taxon>Carangaria</taxon>
        <taxon>Pleuronectiformes</taxon>
        <taxon>Pleuronectoidei</taxon>
        <taxon>Pleuronectidae</taxon>
        <taxon>Pleuronectes</taxon>
    </lineage>
</organism>
<comment type="caution">
    <text evidence="8">The sequence shown here is derived from an EMBL/GenBank/DDBJ whole genome shotgun (WGS) entry which is preliminary data.</text>
</comment>
<feature type="compositionally biased region" description="Polar residues" evidence="6">
    <location>
        <begin position="481"/>
        <end position="492"/>
    </location>
</feature>
<gene>
    <name evidence="8" type="ORF">PLEPLA_LOCUS14355</name>
</gene>
<dbReference type="InterPro" id="IPR050494">
    <property type="entry name" value="Ser_Thr_dual-spec_kinase"/>
</dbReference>
<keyword evidence="9" id="KW-1185">Reference proteome</keyword>
<evidence type="ECO:0000256" key="5">
    <source>
        <dbReference type="ARBA" id="ARBA00022840"/>
    </source>
</evidence>
<dbReference type="GO" id="GO:0005634">
    <property type="term" value="C:nucleus"/>
    <property type="evidence" value="ECO:0007669"/>
    <property type="project" value="TreeGrafter"/>
</dbReference>
<evidence type="ECO:0000256" key="1">
    <source>
        <dbReference type="ARBA" id="ARBA00022527"/>
    </source>
</evidence>
<dbReference type="GO" id="GO:0005524">
    <property type="term" value="F:ATP binding"/>
    <property type="evidence" value="ECO:0007669"/>
    <property type="project" value="UniProtKB-KW"/>
</dbReference>
<evidence type="ECO:0000256" key="3">
    <source>
        <dbReference type="ARBA" id="ARBA00022741"/>
    </source>
</evidence>
<keyword evidence="3" id="KW-0547">Nucleotide-binding</keyword>
<feature type="compositionally biased region" description="Basic and acidic residues" evidence="6">
    <location>
        <begin position="471"/>
        <end position="480"/>
    </location>
</feature>
<dbReference type="PANTHER" id="PTHR24058:SF17">
    <property type="entry name" value="HOMEODOMAIN INTERACTING PROTEIN KINASE, ISOFORM D"/>
    <property type="match status" value="1"/>
</dbReference>
<name>A0A9N7U9Z0_PLEPL</name>
<evidence type="ECO:0000256" key="6">
    <source>
        <dbReference type="SAM" id="MobiDB-lite"/>
    </source>
</evidence>
<dbReference type="GO" id="GO:0004674">
    <property type="term" value="F:protein serine/threonine kinase activity"/>
    <property type="evidence" value="ECO:0007669"/>
    <property type="project" value="UniProtKB-KW"/>
</dbReference>
<proteinExistence type="predicted"/>
<dbReference type="GO" id="GO:0004713">
    <property type="term" value="F:protein tyrosine kinase activity"/>
    <property type="evidence" value="ECO:0007669"/>
    <property type="project" value="TreeGrafter"/>
</dbReference>
<dbReference type="InterPro" id="IPR011009">
    <property type="entry name" value="Kinase-like_dom_sf"/>
</dbReference>
<dbReference type="Pfam" id="PF00069">
    <property type="entry name" value="Pkinase"/>
    <property type="match status" value="1"/>
</dbReference>
<dbReference type="InterPro" id="IPR000719">
    <property type="entry name" value="Prot_kinase_dom"/>
</dbReference>
<dbReference type="InterPro" id="IPR008271">
    <property type="entry name" value="Ser/Thr_kinase_AS"/>
</dbReference>
<dbReference type="EMBL" id="CADEAL010000887">
    <property type="protein sequence ID" value="CAB1426419.1"/>
    <property type="molecule type" value="Genomic_DNA"/>
</dbReference>
<dbReference type="PANTHER" id="PTHR24058">
    <property type="entry name" value="DUAL SPECIFICITY PROTEIN KINASE"/>
    <property type="match status" value="1"/>
</dbReference>
<dbReference type="SUPFAM" id="SSF56112">
    <property type="entry name" value="Protein kinase-like (PK-like)"/>
    <property type="match status" value="1"/>
</dbReference>
<keyword evidence="5" id="KW-0067">ATP-binding</keyword>
<feature type="domain" description="Protein kinase" evidence="7">
    <location>
        <begin position="62"/>
        <end position="385"/>
    </location>
</feature>
<evidence type="ECO:0000313" key="9">
    <source>
        <dbReference type="Proteomes" id="UP001153269"/>
    </source>
</evidence>
<evidence type="ECO:0000256" key="2">
    <source>
        <dbReference type="ARBA" id="ARBA00022679"/>
    </source>
</evidence>
<evidence type="ECO:0000259" key="7">
    <source>
        <dbReference type="PROSITE" id="PS50011"/>
    </source>
</evidence>
<dbReference type="Gene3D" id="3.30.200.20">
    <property type="entry name" value="Phosphorylase Kinase, domain 1"/>
    <property type="match status" value="1"/>
</dbReference>
<keyword evidence="4" id="KW-0418">Kinase</keyword>
<protein>
    <recommendedName>
        <fullName evidence="7">Protein kinase domain-containing protein</fullName>
    </recommendedName>
</protein>
<keyword evidence="2" id="KW-0808">Transferase</keyword>
<accession>A0A9N7U9Z0</accession>
<dbReference type="Gene3D" id="1.10.510.10">
    <property type="entry name" value="Transferase(Phosphotransferase) domain 1"/>
    <property type="match status" value="1"/>
</dbReference>
<dbReference type="SMART" id="SM00220">
    <property type="entry name" value="S_TKc"/>
    <property type="match status" value="1"/>
</dbReference>
<evidence type="ECO:0000313" key="8">
    <source>
        <dbReference type="EMBL" id="CAB1426419.1"/>
    </source>
</evidence>
<dbReference type="PROSITE" id="PS00108">
    <property type="entry name" value="PROTEIN_KINASE_ST"/>
    <property type="match status" value="1"/>
</dbReference>
<dbReference type="PROSITE" id="PS50011">
    <property type="entry name" value="PROTEIN_KINASE_DOM"/>
    <property type="match status" value="1"/>
</dbReference>
<evidence type="ECO:0000256" key="4">
    <source>
        <dbReference type="ARBA" id="ARBA00022777"/>
    </source>
</evidence>
<feature type="region of interest" description="Disordered" evidence="6">
    <location>
        <begin position="458"/>
        <end position="528"/>
    </location>
</feature>
<dbReference type="Proteomes" id="UP001153269">
    <property type="component" value="Unassembled WGS sequence"/>
</dbReference>
<dbReference type="GO" id="GO:0005737">
    <property type="term" value="C:cytoplasm"/>
    <property type="evidence" value="ECO:0007669"/>
    <property type="project" value="TreeGrafter"/>
</dbReference>
<reference evidence="8" key="1">
    <citation type="submission" date="2020-03" db="EMBL/GenBank/DDBJ databases">
        <authorList>
            <person name="Weist P."/>
        </authorList>
    </citation>
    <scope>NUCLEOTIDE SEQUENCE</scope>
</reference>
<keyword evidence="1" id="KW-0723">Serine/threonine-protein kinase</keyword>
<sequence>MLYGLGSQTGVHVPQGVREVVQGLLQHRGDNEVQVLNTSSLPLQPCGEHAYIGKLSSPFSDYLVLSIMGEGIYGKVLKCVKTVTGELVAVKMMKKRELTILKEKEVSTMLILKNYDPDKFNFVKFNSVFVDHEFVCVEYELLDQSLFDFVMKRPTHCLSVKEIRPILHQIATALDLLCRIDIVHTDLKLDNIMMVDHINEPFRVKLIDFGLASSVAEIEKNFPYIQPLAYRAPESMLGLPITPGADVWSLGCIAAELFLGSQLYPGNCEYDMIQLITQTQSRIPERLLNKAQDTRWFFSKREQRGAIKRWIMKSPEEMGVKTRIKSQFKSLDSLVRVRPVCHLSEEDNMAELEDRQLFVNLLKRMLRLDNSNRITPSQMFQDPSMTMNYLEEKYPCSFYVKSCFELMEVCRKKPGMPAQQPWSNLPASTSLDECNTSTWVIPAWHCHREHPITLQLKRRTSSEDIGSPEEETGRIYKTEVDTQTAEATSSIDHNPPKRRTSSVDIGSPEEETGRIEETEVDTQTGKRKTRIEDIRLPDAKRRRIYETEVDESSADVSATQSELISPVTAVRAAHRKIARHLHTAARPPGHERESMELLIRTLPAHPAGPPHPRTQSLNCC</sequence>